<accession>A0A174IRM3</accession>
<proteinExistence type="predicted"/>
<dbReference type="EMBL" id="CYZL01000028">
    <property type="protein sequence ID" value="CUO88227.1"/>
    <property type="molecule type" value="Genomic_DNA"/>
</dbReference>
<reference evidence="1 2" key="1">
    <citation type="submission" date="2015-09" db="EMBL/GenBank/DDBJ databases">
        <authorList>
            <consortium name="Pathogen Informatics"/>
        </authorList>
    </citation>
    <scope>NUCLEOTIDE SEQUENCE [LARGE SCALE GENOMIC DNA]</scope>
    <source>
        <strain evidence="1 2">2789STDY5834835</strain>
    </source>
</reference>
<dbReference type="AlphaFoldDB" id="A0A174IRM3"/>
<dbReference type="Proteomes" id="UP000095679">
    <property type="component" value="Unassembled WGS sequence"/>
</dbReference>
<dbReference type="RefSeq" id="WP_055299544.1">
    <property type="nucleotide sequence ID" value="NZ_BLYK01000027.1"/>
</dbReference>
<name>A0A174IRM3_9FIRM</name>
<evidence type="ECO:0000313" key="1">
    <source>
        <dbReference type="EMBL" id="CUO88227.1"/>
    </source>
</evidence>
<evidence type="ECO:0000313" key="2">
    <source>
        <dbReference type="Proteomes" id="UP000095679"/>
    </source>
</evidence>
<gene>
    <name evidence="1" type="ORF">ERS852450_02595</name>
</gene>
<protein>
    <submittedName>
        <fullName evidence="1">Uncharacterized protein</fullName>
    </submittedName>
</protein>
<sequence>MIRQTGLAQAIDIAGNRAKYDECAKKLLSYKAIIAWILKSCIKEFSQYEVQYICDNCLKEEVEVSTHAVHQDELDKDKRLGGDERVEGMNTESNSIQEHTIYYDIRLPAFLPESNERVRLILNLEIQLDDTPGYPIVKRGFYYCERMISE</sequence>
<organism evidence="1 2">
    <name type="scientific">Anaerobutyricum hallii</name>
    <dbReference type="NCBI Taxonomy" id="39488"/>
    <lineage>
        <taxon>Bacteria</taxon>
        <taxon>Bacillati</taxon>
        <taxon>Bacillota</taxon>
        <taxon>Clostridia</taxon>
        <taxon>Lachnospirales</taxon>
        <taxon>Lachnospiraceae</taxon>
        <taxon>Anaerobutyricum</taxon>
    </lineage>
</organism>